<dbReference type="EMBL" id="BAABBP010000006">
    <property type="protein sequence ID" value="GAA3988516.1"/>
    <property type="molecule type" value="Genomic_DNA"/>
</dbReference>
<organism evidence="2 3">
    <name type="scientific">Comamonas faecalis</name>
    <dbReference type="NCBI Taxonomy" id="1387849"/>
    <lineage>
        <taxon>Bacteria</taxon>
        <taxon>Pseudomonadati</taxon>
        <taxon>Pseudomonadota</taxon>
        <taxon>Betaproteobacteria</taxon>
        <taxon>Burkholderiales</taxon>
        <taxon>Comamonadaceae</taxon>
        <taxon>Comamonas</taxon>
    </lineage>
</organism>
<protein>
    <submittedName>
        <fullName evidence="2">Uncharacterized protein</fullName>
    </submittedName>
</protein>
<feature type="region of interest" description="Disordered" evidence="1">
    <location>
        <begin position="77"/>
        <end position="96"/>
    </location>
</feature>
<name>A0ABP7QVT0_9BURK</name>
<evidence type="ECO:0000313" key="3">
    <source>
        <dbReference type="Proteomes" id="UP001501627"/>
    </source>
</evidence>
<accession>A0ABP7QVT0</accession>
<reference evidence="3" key="1">
    <citation type="journal article" date="2019" name="Int. J. Syst. Evol. Microbiol.">
        <title>The Global Catalogue of Microorganisms (GCM) 10K type strain sequencing project: providing services to taxonomists for standard genome sequencing and annotation.</title>
        <authorList>
            <consortium name="The Broad Institute Genomics Platform"/>
            <consortium name="The Broad Institute Genome Sequencing Center for Infectious Disease"/>
            <person name="Wu L."/>
            <person name="Ma J."/>
        </authorList>
    </citation>
    <scope>NUCLEOTIDE SEQUENCE [LARGE SCALE GENOMIC DNA]</scope>
    <source>
        <strain evidence="3">JCM 17561</strain>
    </source>
</reference>
<evidence type="ECO:0000256" key="1">
    <source>
        <dbReference type="SAM" id="MobiDB-lite"/>
    </source>
</evidence>
<evidence type="ECO:0000313" key="2">
    <source>
        <dbReference type="EMBL" id="GAA3988516.1"/>
    </source>
</evidence>
<sequence>MGASMSKSYVGVVDVAGPHPNPPPEGEGETISHHGMYPRPTAPTFTCNRLLDSFPLWGKAGMGAGMSKSYVGVVDVAGPHPSPPPVGEGETVSLRR</sequence>
<proteinExistence type="predicted"/>
<comment type="caution">
    <text evidence="2">The sequence shown here is derived from an EMBL/GenBank/DDBJ whole genome shotgun (WGS) entry which is preliminary data.</text>
</comment>
<gene>
    <name evidence="2" type="ORF">GCM10022279_09480</name>
</gene>
<keyword evidence="3" id="KW-1185">Reference proteome</keyword>
<dbReference type="Proteomes" id="UP001501627">
    <property type="component" value="Unassembled WGS sequence"/>
</dbReference>
<feature type="region of interest" description="Disordered" evidence="1">
    <location>
        <begin position="1"/>
        <end position="39"/>
    </location>
</feature>